<dbReference type="InterPro" id="IPR001752">
    <property type="entry name" value="Kinesin_motor_dom"/>
</dbReference>
<evidence type="ECO:0000256" key="8">
    <source>
        <dbReference type="ARBA" id="ARBA00023212"/>
    </source>
</evidence>
<dbReference type="PROSITE" id="PS50067">
    <property type="entry name" value="KINESIN_MOTOR_2"/>
    <property type="match status" value="1"/>
</dbReference>
<dbReference type="Gene3D" id="3.40.850.10">
    <property type="entry name" value="Kinesin motor domain"/>
    <property type="match status" value="1"/>
</dbReference>
<evidence type="ECO:0000259" key="12">
    <source>
        <dbReference type="PROSITE" id="PS50067"/>
    </source>
</evidence>
<dbReference type="CDD" id="cd01369">
    <property type="entry name" value="KISc_KHC_KIF5"/>
    <property type="match status" value="1"/>
</dbReference>
<dbReference type="VEuPathDB" id="FungiDB:DNF11_1631"/>
<dbReference type="GO" id="GO:0005874">
    <property type="term" value="C:microtubule"/>
    <property type="evidence" value="ECO:0007669"/>
    <property type="project" value="UniProtKB-KW"/>
</dbReference>
<evidence type="ECO:0000256" key="5">
    <source>
        <dbReference type="ARBA" id="ARBA00022840"/>
    </source>
</evidence>
<dbReference type="SUPFAM" id="SSF52540">
    <property type="entry name" value="P-loop containing nucleoside triphosphate hydrolases"/>
    <property type="match status" value="1"/>
</dbReference>
<accession>A0A3G2S3D6</accession>
<keyword evidence="7 9" id="KW-0505">Motor protein</keyword>
<evidence type="ECO:0000256" key="4">
    <source>
        <dbReference type="ARBA" id="ARBA00022741"/>
    </source>
</evidence>
<dbReference type="CDD" id="cd23649">
    <property type="entry name" value="Khc_CBD_cc"/>
    <property type="match status" value="1"/>
</dbReference>
<evidence type="ECO:0000313" key="14">
    <source>
        <dbReference type="Proteomes" id="UP000269793"/>
    </source>
</evidence>
<evidence type="ECO:0000313" key="13">
    <source>
        <dbReference type="EMBL" id="AYO42581.1"/>
    </source>
</evidence>
<dbReference type="GO" id="GO:0007018">
    <property type="term" value="P:microtubule-based movement"/>
    <property type="evidence" value="ECO:0007669"/>
    <property type="project" value="InterPro"/>
</dbReference>
<dbReference type="FunFam" id="3.40.850.10:FF:000031">
    <property type="entry name" value="Kinesin-like protein"/>
    <property type="match status" value="1"/>
</dbReference>
<evidence type="ECO:0000256" key="10">
    <source>
        <dbReference type="SAM" id="Coils"/>
    </source>
</evidence>
<dbReference type="SMART" id="SM00129">
    <property type="entry name" value="KISc"/>
    <property type="match status" value="1"/>
</dbReference>
<dbReference type="OrthoDB" id="3176171at2759"/>
<dbReference type="AlphaFoldDB" id="A0A3G2S3D6"/>
<dbReference type="GO" id="GO:0008017">
    <property type="term" value="F:microtubule binding"/>
    <property type="evidence" value="ECO:0007669"/>
    <property type="project" value="InterPro"/>
</dbReference>
<feature type="region of interest" description="Disordered" evidence="11">
    <location>
        <begin position="443"/>
        <end position="465"/>
    </location>
</feature>
<keyword evidence="6 10" id="KW-0175">Coiled coil</keyword>
<dbReference type="STRING" id="425264.A0A3G2S3D6"/>
<keyword evidence="2" id="KW-0963">Cytoplasm</keyword>
<evidence type="ECO:0000256" key="11">
    <source>
        <dbReference type="SAM" id="MobiDB-lite"/>
    </source>
</evidence>
<dbReference type="InterPro" id="IPR036961">
    <property type="entry name" value="Kinesin_motor_dom_sf"/>
</dbReference>
<dbReference type="InterPro" id="IPR027640">
    <property type="entry name" value="Kinesin-like_fam"/>
</dbReference>
<feature type="binding site" evidence="9">
    <location>
        <begin position="87"/>
        <end position="94"/>
    </location>
    <ligand>
        <name>ATP</name>
        <dbReference type="ChEBI" id="CHEBI:30616"/>
    </ligand>
</feature>
<feature type="coiled-coil region" evidence="10">
    <location>
        <begin position="413"/>
        <end position="440"/>
    </location>
</feature>
<evidence type="ECO:0000256" key="9">
    <source>
        <dbReference type="PROSITE-ProRule" id="PRU00283"/>
    </source>
</evidence>
<feature type="coiled-coil region" evidence="10">
    <location>
        <begin position="670"/>
        <end position="722"/>
    </location>
</feature>
<dbReference type="EMBL" id="CP033150">
    <property type="protein sequence ID" value="AYO42581.1"/>
    <property type="molecule type" value="Genomic_DNA"/>
</dbReference>
<dbReference type="Pfam" id="PF00225">
    <property type="entry name" value="Kinesin"/>
    <property type="match status" value="1"/>
</dbReference>
<dbReference type="GO" id="GO:0003777">
    <property type="term" value="F:microtubule motor activity"/>
    <property type="evidence" value="ECO:0007669"/>
    <property type="project" value="InterPro"/>
</dbReference>
<gene>
    <name evidence="13" type="ORF">DNF11_1631</name>
</gene>
<feature type="domain" description="Kinesin motor" evidence="12">
    <location>
        <begin position="4"/>
        <end position="329"/>
    </location>
</feature>
<keyword evidence="5 9" id="KW-0067">ATP-binding</keyword>
<dbReference type="InterPro" id="IPR027417">
    <property type="entry name" value="P-loop_NTPase"/>
</dbReference>
<dbReference type="PANTHER" id="PTHR47968">
    <property type="entry name" value="CENTROMERE PROTEIN E"/>
    <property type="match status" value="1"/>
</dbReference>
<proteinExistence type="inferred from homology"/>
<keyword evidence="8" id="KW-0206">Cytoskeleton</keyword>
<feature type="coiled-coil region" evidence="10">
    <location>
        <begin position="531"/>
        <end position="565"/>
    </location>
</feature>
<evidence type="ECO:0000256" key="7">
    <source>
        <dbReference type="ARBA" id="ARBA00023175"/>
    </source>
</evidence>
<evidence type="ECO:0000256" key="2">
    <source>
        <dbReference type="ARBA" id="ARBA00022490"/>
    </source>
</evidence>
<name>A0A3G2S3D6_MALR7</name>
<dbReference type="PANTHER" id="PTHR47968:SF75">
    <property type="entry name" value="CENTROMERE-ASSOCIATED PROTEIN E"/>
    <property type="match status" value="1"/>
</dbReference>
<comment type="subcellular location">
    <subcellularLocation>
        <location evidence="1">Cytoplasm</location>
        <location evidence="1">Cytoskeleton</location>
    </subcellularLocation>
</comment>
<organism evidence="13 14">
    <name type="scientific">Malassezia restricta (strain ATCC 96810 / NBRC 103918 / CBS 7877)</name>
    <name type="common">Seborrheic dermatitis infection agent</name>
    <dbReference type="NCBI Taxonomy" id="425264"/>
    <lineage>
        <taxon>Eukaryota</taxon>
        <taxon>Fungi</taxon>
        <taxon>Dikarya</taxon>
        <taxon>Basidiomycota</taxon>
        <taxon>Ustilaginomycotina</taxon>
        <taxon>Malasseziomycetes</taxon>
        <taxon>Malasseziales</taxon>
        <taxon>Malasseziaceae</taxon>
        <taxon>Malassezia</taxon>
    </lineage>
</organism>
<keyword evidence="3" id="KW-0493">Microtubule</keyword>
<dbReference type="Proteomes" id="UP000269793">
    <property type="component" value="Chromosome III"/>
</dbReference>
<dbReference type="InterPro" id="IPR059182">
    <property type="entry name" value="Khc_C"/>
</dbReference>
<sequence length="827" mass="93249">MAAHVKVVARFRPAQVQGESLRSGDDAVIVEHHDTQSVRLTRGSDAVFTFDHVFPMDTTQAHVFDHSIKGTVNDVLQGYNGTIFAYGQTGSGKTYTMMGADIQDDHTRGIIPRLTDQVFQGILHSPPTIEYTVKVSFMEIYMEKIRDLLAPDRINLPIQEDKSKGVRVKGLSEHYMSSPDEVYDVIRRGTGVRVVSATRMNAESSRSHTIFTFTVQQRNTETGATKSGCLYLVDLAGSEKVDKTGASGQTLEEAKKINRSLSALGMVINALTDGKSAHVPYRDSKLTRILQESLGGNSRTTLIVNCSPVAYNADETLSTLRFGVRAKSIKNNARINAELSPNELRELVRKAHTQIHTYQSHIKQLETEVEAWRRGESVPMDAWTSFLGEQATSSKDASASAAVAQEQRLIDQNRSLEAELMQVRWKLEEVQMENRELKELADTAPSREAPAEVRVVETPAPRTSREQRVEEMLQALEGRQVALEPVMACMKPLLLACRQAPDFPLRMDQLEWLEEEILRTHMALSEQVMSTRIATQEMSVLQKQKQALESRNTALQQRFDLITNQIGALENGLRVGEEGAVQLAELRHMLEEHSSTHLENTSSETLHLEQLLAIRGEETVGLLRSLEDLKASHEEQRRAMTLLSAAVVRGDERGPDPACVQRLVDASRQMEKARELVTLRLREYERLKERLMEGLRERSERVVDLEMELEAMQDEYRVLLRNMDFGTQQRKMAVIERRLEQLMGVQQRLIEQNTTLKRDVALAEKRLASRADTIEELEWRLDAQNVDEAWDSSTEAHARIAKPLRGGGAESTSAATPQTARRWFFHA</sequence>
<comment type="similarity">
    <text evidence="9">Belongs to the TRAFAC class myosin-kinesin ATPase superfamily. Kinesin family.</text>
</comment>
<reference evidence="13 14" key="1">
    <citation type="submission" date="2018-10" db="EMBL/GenBank/DDBJ databases">
        <title>Complete genome sequence of Malassezia restricta CBS 7877.</title>
        <authorList>
            <person name="Morand S.C."/>
            <person name="Bertignac M."/>
            <person name="Iltis A."/>
            <person name="Kolder I."/>
            <person name="Pirovano W."/>
            <person name="Jourdain R."/>
            <person name="Clavaud C."/>
        </authorList>
    </citation>
    <scope>NUCLEOTIDE SEQUENCE [LARGE SCALE GENOMIC DNA]</scope>
    <source>
        <strain evidence="13 14">CBS 7877</strain>
    </source>
</reference>
<keyword evidence="14" id="KW-1185">Reference proteome</keyword>
<evidence type="ECO:0000256" key="6">
    <source>
        <dbReference type="ARBA" id="ARBA00023054"/>
    </source>
</evidence>
<dbReference type="GO" id="GO:0005524">
    <property type="term" value="F:ATP binding"/>
    <property type="evidence" value="ECO:0007669"/>
    <property type="project" value="UniProtKB-UniRule"/>
</dbReference>
<keyword evidence="4 9" id="KW-0547">Nucleotide-binding</keyword>
<evidence type="ECO:0000256" key="1">
    <source>
        <dbReference type="ARBA" id="ARBA00004245"/>
    </source>
</evidence>
<protein>
    <submittedName>
        <fullName evidence="13">Kinesin heavy chain</fullName>
    </submittedName>
</protein>
<dbReference type="PRINTS" id="PR00380">
    <property type="entry name" value="KINESINHEAVY"/>
</dbReference>
<evidence type="ECO:0000256" key="3">
    <source>
        <dbReference type="ARBA" id="ARBA00022701"/>
    </source>
</evidence>